<name>A0AAI8CKC2_FERIS</name>
<proteinExistence type="predicted"/>
<evidence type="ECO:0000313" key="1">
    <source>
        <dbReference type="EMBL" id="AMW31990.2"/>
    </source>
</evidence>
<dbReference type="KEGG" id="fia:NA23_00620"/>
<gene>
    <name evidence="1" type="ORF">NA23_00620</name>
</gene>
<dbReference type="InterPro" id="IPR036866">
    <property type="entry name" value="RibonucZ/Hydroxyglut_hydro"/>
</dbReference>
<reference evidence="1 2" key="1">
    <citation type="journal article" date="2015" name="Stand. Genomic Sci.">
        <title>Genome sequence of a native-feather degrading extremely thermophilic Eubacterium, Fervidobacterium islandicum AW-1.</title>
        <authorList>
            <person name="Lee Y.J."/>
            <person name="Jeong H."/>
            <person name="Park G.S."/>
            <person name="Kwak Y."/>
            <person name="Lee S.J."/>
            <person name="Lee S.J."/>
            <person name="Park M.K."/>
            <person name="Kim J.Y."/>
            <person name="Kang H.K."/>
            <person name="Shin J.H."/>
            <person name="Lee D.W."/>
        </authorList>
    </citation>
    <scope>NUCLEOTIDE SEQUENCE [LARGE SCALE GENOMIC DNA]</scope>
    <source>
        <strain evidence="1 2">AW-1</strain>
    </source>
</reference>
<dbReference type="AlphaFoldDB" id="A0AAI8CKC2"/>
<keyword evidence="2" id="KW-1185">Reference proteome</keyword>
<dbReference type="Proteomes" id="UP000093740">
    <property type="component" value="Chromosome"/>
</dbReference>
<dbReference type="RefSeq" id="WP_145974429.1">
    <property type="nucleotide sequence ID" value="NZ_CP014334.2"/>
</dbReference>
<sequence>MKKIRFEHSGKETDETELEPSFIKDVQKSIPKATRDADKKMREVTNRLSLAFYKDDELLFMGDLGNRNASSLDIQEVVNKLAQGNRTCFDVLITPHHGTHWDESMRKLKIGVAVSSNGLNNLKSLKSQYKEISKIHLSTAEFSDICLVGAFPCWRRCICCRWRL</sequence>
<evidence type="ECO:0000313" key="2">
    <source>
        <dbReference type="Proteomes" id="UP000093740"/>
    </source>
</evidence>
<dbReference type="EMBL" id="CP014334">
    <property type="protein sequence ID" value="AMW31990.2"/>
    <property type="molecule type" value="Genomic_DNA"/>
</dbReference>
<accession>A0AAI8CKC2</accession>
<organism evidence="1 2">
    <name type="scientific">Fervidobacterium islandicum</name>
    <dbReference type="NCBI Taxonomy" id="2423"/>
    <lineage>
        <taxon>Bacteria</taxon>
        <taxon>Thermotogati</taxon>
        <taxon>Thermotogota</taxon>
        <taxon>Thermotogae</taxon>
        <taxon>Thermotogales</taxon>
        <taxon>Fervidobacteriaceae</taxon>
        <taxon>Fervidobacterium</taxon>
    </lineage>
</organism>
<dbReference type="Gene3D" id="3.60.15.10">
    <property type="entry name" value="Ribonuclease Z/Hydroxyacylglutathione hydrolase-like"/>
    <property type="match status" value="1"/>
</dbReference>
<protein>
    <submittedName>
        <fullName evidence="1">Uncharacterized protein</fullName>
    </submittedName>
</protein>